<dbReference type="Proteomes" id="UP000033710">
    <property type="component" value="Unassembled WGS sequence"/>
</dbReference>
<dbReference type="KEGG" id="ssck:SPSK_05439"/>
<feature type="transmembrane region" description="Helical" evidence="5">
    <location>
        <begin position="27"/>
        <end position="48"/>
    </location>
</feature>
<sequence>MNSSDSSSSSSSHVPPNGVGALPFTPLMVPAVVFSIAYGVLLFLQLLVSARFWRYYGNAIGMLCGLLLELLGYVAKVMLAHDRLNKNGYIMYIIGLTLGPTFLSSALYLSISALLRTYPAARFRYLGPTLFSTLFILGDFLCLCFIGVGGSLAAIYADQPIGVDLMIAGLGTQILFTSIFCVVLACLYRRLSRVNNVNGTNSTSDTTRGLDQRTTRYGILLGVAAACLFIRSCWRAAELSGGFNGPLASKEGVFIALDSIPILIMSVLLMAVHPGFWFQDIRNRDHNRNRSRRSPLATSAFARYEHQMKLHSRDSPDMLVKMGDV</sequence>
<dbReference type="AlphaFoldDB" id="A0A0F2LTV0"/>
<keyword evidence="4 5" id="KW-0472">Membrane</keyword>
<evidence type="ECO:0000256" key="4">
    <source>
        <dbReference type="ARBA" id="ARBA00023136"/>
    </source>
</evidence>
<keyword evidence="2 5" id="KW-0812">Transmembrane</keyword>
<evidence type="ECO:0000313" key="7">
    <source>
        <dbReference type="Proteomes" id="UP000033710"/>
    </source>
</evidence>
<dbReference type="GO" id="GO:0000324">
    <property type="term" value="C:fungal-type vacuole"/>
    <property type="evidence" value="ECO:0007669"/>
    <property type="project" value="TreeGrafter"/>
</dbReference>
<dbReference type="PANTHER" id="PTHR31465:SF9">
    <property type="entry name" value="SPHINGOID LONG-CHAIN BASE TRANSPORTER RSB1"/>
    <property type="match status" value="1"/>
</dbReference>
<feature type="transmembrane region" description="Helical" evidence="5">
    <location>
        <begin position="130"/>
        <end position="155"/>
    </location>
</feature>
<comment type="subcellular location">
    <subcellularLocation>
        <location evidence="1">Membrane</location>
        <topology evidence="1">Multi-pass membrane protein</topology>
    </subcellularLocation>
</comment>
<evidence type="ECO:0000256" key="1">
    <source>
        <dbReference type="ARBA" id="ARBA00004141"/>
    </source>
</evidence>
<dbReference type="GO" id="GO:0005886">
    <property type="term" value="C:plasma membrane"/>
    <property type="evidence" value="ECO:0007669"/>
    <property type="project" value="TreeGrafter"/>
</dbReference>
<feature type="transmembrane region" description="Helical" evidence="5">
    <location>
        <begin position="55"/>
        <end position="74"/>
    </location>
</feature>
<evidence type="ECO:0000256" key="3">
    <source>
        <dbReference type="ARBA" id="ARBA00022989"/>
    </source>
</evidence>
<dbReference type="EMBL" id="AXCR01000012">
    <property type="protein sequence ID" value="KJR80284.1"/>
    <property type="molecule type" value="Genomic_DNA"/>
</dbReference>
<comment type="caution">
    <text evidence="6">The sequence shown here is derived from an EMBL/GenBank/DDBJ whole genome shotgun (WGS) entry which is preliminary data.</text>
</comment>
<dbReference type="VEuPathDB" id="FungiDB:SPSK_05439"/>
<evidence type="ECO:0000313" key="6">
    <source>
        <dbReference type="EMBL" id="KJR80284.1"/>
    </source>
</evidence>
<feature type="transmembrane region" description="Helical" evidence="5">
    <location>
        <begin position="254"/>
        <end position="278"/>
    </location>
</feature>
<dbReference type="OrthoDB" id="4521223at2759"/>
<feature type="transmembrane region" description="Helical" evidence="5">
    <location>
        <begin position="217"/>
        <end position="234"/>
    </location>
</feature>
<dbReference type="GeneID" id="27667462"/>
<dbReference type="Pfam" id="PF04479">
    <property type="entry name" value="RTA1"/>
    <property type="match status" value="1"/>
</dbReference>
<feature type="transmembrane region" description="Helical" evidence="5">
    <location>
        <begin position="89"/>
        <end position="109"/>
    </location>
</feature>
<feature type="transmembrane region" description="Helical" evidence="5">
    <location>
        <begin position="167"/>
        <end position="188"/>
    </location>
</feature>
<reference evidence="6 7" key="2">
    <citation type="journal article" date="2015" name="Eukaryot. Cell">
        <title>Asexual propagation of a virulent clone complex in a human and feline outbreak of sporotrichosis.</title>
        <authorList>
            <person name="Teixeira Mde M."/>
            <person name="Rodrigues A.M."/>
            <person name="Tsui C.K."/>
            <person name="de Almeida L.G."/>
            <person name="Van Diepeningen A.D."/>
            <person name="van den Ende B.G."/>
            <person name="Fernandes G.F."/>
            <person name="Kano R."/>
            <person name="Hamelin R.C."/>
            <person name="Lopes-Bezerra L.M."/>
            <person name="Vasconcelos A.T."/>
            <person name="de Hoog S."/>
            <person name="de Camargo Z.P."/>
            <person name="Felipe M.S."/>
        </authorList>
    </citation>
    <scope>NUCLEOTIDE SEQUENCE [LARGE SCALE GENOMIC DNA]</scope>
    <source>
        <strain evidence="6 7">1099-18</strain>
    </source>
</reference>
<organism evidence="6 7">
    <name type="scientific">Sporothrix schenckii 1099-18</name>
    <dbReference type="NCBI Taxonomy" id="1397361"/>
    <lineage>
        <taxon>Eukaryota</taxon>
        <taxon>Fungi</taxon>
        <taxon>Dikarya</taxon>
        <taxon>Ascomycota</taxon>
        <taxon>Pezizomycotina</taxon>
        <taxon>Sordariomycetes</taxon>
        <taxon>Sordariomycetidae</taxon>
        <taxon>Ophiostomatales</taxon>
        <taxon>Ophiostomataceae</taxon>
        <taxon>Sporothrix</taxon>
    </lineage>
</organism>
<dbReference type="InterPro" id="IPR007568">
    <property type="entry name" value="RTA1"/>
</dbReference>
<evidence type="ECO:0000256" key="2">
    <source>
        <dbReference type="ARBA" id="ARBA00022692"/>
    </source>
</evidence>
<proteinExistence type="predicted"/>
<keyword evidence="3 5" id="KW-1133">Transmembrane helix</keyword>
<evidence type="ECO:0000256" key="5">
    <source>
        <dbReference type="SAM" id="Phobius"/>
    </source>
</evidence>
<gene>
    <name evidence="6" type="ORF">SPSK_05439</name>
</gene>
<protein>
    <submittedName>
        <fullName evidence="6">RTA1 domain protein</fullName>
    </submittedName>
</protein>
<dbReference type="RefSeq" id="XP_016582960.1">
    <property type="nucleotide sequence ID" value="XM_016732185.1"/>
</dbReference>
<dbReference type="PANTHER" id="PTHR31465">
    <property type="entry name" value="PROTEIN RTA1-RELATED"/>
    <property type="match status" value="1"/>
</dbReference>
<accession>A0A0F2LTV0</accession>
<name>A0A0F2LTV0_SPOSC</name>
<reference evidence="6 7" key="1">
    <citation type="journal article" date="2014" name="BMC Genomics">
        <title>Comparative genomics of the major fungal agents of human and animal Sporotrichosis: Sporothrix schenckii and Sporothrix brasiliensis.</title>
        <authorList>
            <person name="Teixeira M.M."/>
            <person name="de Almeida L.G."/>
            <person name="Kubitschek-Barreira P."/>
            <person name="Alves F.L."/>
            <person name="Kioshima E.S."/>
            <person name="Abadio A.K."/>
            <person name="Fernandes L."/>
            <person name="Derengowski L.S."/>
            <person name="Ferreira K.S."/>
            <person name="Souza R.C."/>
            <person name="Ruiz J.C."/>
            <person name="de Andrade N.C."/>
            <person name="Paes H.C."/>
            <person name="Nicola A.M."/>
            <person name="Albuquerque P."/>
            <person name="Gerber A.L."/>
            <person name="Martins V.P."/>
            <person name="Peconick L.D."/>
            <person name="Neto A.V."/>
            <person name="Chaucanez C.B."/>
            <person name="Silva P.A."/>
            <person name="Cunha O.L."/>
            <person name="de Oliveira F.F."/>
            <person name="dos Santos T.C."/>
            <person name="Barros A.L."/>
            <person name="Soares M.A."/>
            <person name="de Oliveira L.M."/>
            <person name="Marini M.M."/>
            <person name="Villalobos-Duno H."/>
            <person name="Cunha M.M."/>
            <person name="de Hoog S."/>
            <person name="da Silveira J.F."/>
            <person name="Henrissat B."/>
            <person name="Nino-Vega G.A."/>
            <person name="Cisalpino P.S."/>
            <person name="Mora-Montes H.M."/>
            <person name="Almeida S.R."/>
            <person name="Stajich J.E."/>
            <person name="Lopes-Bezerra L.M."/>
            <person name="Vasconcelos A.T."/>
            <person name="Felipe M.S."/>
        </authorList>
    </citation>
    <scope>NUCLEOTIDE SEQUENCE [LARGE SCALE GENOMIC DNA]</scope>
    <source>
        <strain evidence="6 7">1099-18</strain>
    </source>
</reference>